<accession>A0A418X5K0</accession>
<dbReference type="EMBL" id="QYUN01000002">
    <property type="protein sequence ID" value="RJG07773.1"/>
    <property type="molecule type" value="Genomic_DNA"/>
</dbReference>
<dbReference type="InterPro" id="IPR050026">
    <property type="entry name" value="PHA_gran_PhaM_N"/>
</dbReference>
<gene>
    <name evidence="2" type="ORF">D3870_01985</name>
</gene>
<keyword evidence="3" id="KW-1185">Reference proteome</keyword>
<dbReference type="AlphaFoldDB" id="A0A418X5K0"/>
<evidence type="ECO:0000313" key="2">
    <source>
        <dbReference type="EMBL" id="RJG07773.1"/>
    </source>
</evidence>
<evidence type="ECO:0000256" key="1">
    <source>
        <dbReference type="SAM" id="MobiDB-lite"/>
    </source>
</evidence>
<organism evidence="2 3">
    <name type="scientific">Noviherbaspirillum cavernae</name>
    <dbReference type="NCBI Taxonomy" id="2320862"/>
    <lineage>
        <taxon>Bacteria</taxon>
        <taxon>Pseudomonadati</taxon>
        <taxon>Pseudomonadota</taxon>
        <taxon>Betaproteobacteria</taxon>
        <taxon>Burkholderiales</taxon>
        <taxon>Oxalobacteraceae</taxon>
        <taxon>Noviherbaspirillum</taxon>
    </lineage>
</organism>
<feature type="region of interest" description="Disordered" evidence="1">
    <location>
        <begin position="179"/>
        <end position="212"/>
    </location>
</feature>
<feature type="compositionally biased region" description="Basic and acidic residues" evidence="1">
    <location>
        <begin position="184"/>
        <end position="197"/>
    </location>
</feature>
<evidence type="ECO:0000313" key="3">
    <source>
        <dbReference type="Proteomes" id="UP000285190"/>
    </source>
</evidence>
<comment type="caution">
    <text evidence="2">The sequence shown here is derived from an EMBL/GenBank/DDBJ whole genome shotgun (WGS) entry which is preliminary data.</text>
</comment>
<dbReference type="OrthoDB" id="8566581at2"/>
<name>A0A418X5K0_9BURK</name>
<feature type="compositionally biased region" description="Low complexity" evidence="1">
    <location>
        <begin position="111"/>
        <end position="123"/>
    </location>
</feature>
<proteinExistence type="predicted"/>
<feature type="region of interest" description="Disordered" evidence="1">
    <location>
        <begin position="111"/>
        <end position="145"/>
    </location>
</feature>
<reference evidence="2 3" key="1">
    <citation type="submission" date="2018-09" db="EMBL/GenBank/DDBJ databases">
        <authorList>
            <person name="Zhu H."/>
        </authorList>
    </citation>
    <scope>NUCLEOTIDE SEQUENCE [LARGE SCALE GENOMIC DNA]</scope>
    <source>
        <strain evidence="2 3">K2R10-39</strain>
    </source>
</reference>
<dbReference type="NCBIfam" id="NF043076">
    <property type="entry name" value="PHA_gran_PhaM"/>
    <property type="match status" value="1"/>
</dbReference>
<sequence length="212" mass="22105">MPNVPGMGAMTDSLEFVKSLWGGMGIPGTNLPAGGMSMPGMVIPTLSVEEIRKKIADLRAVESWLDLNMNMLRTTIQALEVQAATIATLQTMGEALNATVQASANAAAGVMPKPAQAPAAASARSEHKTAHKTSTSHEPSSKDEADAATLTAPLVNAAAWWNLLQDQFKQAVANAMVAETPKGNGHDHAAATEESNAKSEAAATPRKRKPAK</sequence>
<dbReference type="Proteomes" id="UP000285190">
    <property type="component" value="Unassembled WGS sequence"/>
</dbReference>
<protein>
    <submittedName>
        <fullName evidence="2">Uncharacterized protein</fullName>
    </submittedName>
</protein>